<keyword evidence="9" id="KW-1185">Reference proteome</keyword>
<dbReference type="NCBIfam" id="TIGR02729">
    <property type="entry name" value="Obg_CgtA"/>
    <property type="match status" value="1"/>
</dbReference>
<dbReference type="Gene3D" id="2.70.210.12">
    <property type="entry name" value="GTP1/OBG domain"/>
    <property type="match status" value="1"/>
</dbReference>
<dbReference type="PANTHER" id="PTHR11702:SF31">
    <property type="entry name" value="MITOCHONDRIAL RIBOSOME-ASSOCIATED GTPASE 2"/>
    <property type="match status" value="1"/>
</dbReference>
<keyword evidence="5 8" id="KW-0378">Hydrolase</keyword>
<comment type="cofactor">
    <cofactor evidence="5">
        <name>Mg(2+)</name>
        <dbReference type="ChEBI" id="CHEBI:18420"/>
    </cofactor>
</comment>
<name>A0ABX8V2E0_9BACT</name>
<keyword evidence="2 5" id="KW-0547">Nucleotide-binding</keyword>
<dbReference type="PIRSF" id="PIRSF002401">
    <property type="entry name" value="GTP_bd_Obg/CgtA"/>
    <property type="match status" value="1"/>
</dbReference>
<reference evidence="8 9" key="1">
    <citation type="journal article" date="2022" name="bioRxiv">
        <title>Ecology and evolution of chlamydial symbionts of arthropods.</title>
        <authorList>
            <person name="Halter T."/>
            <person name="Koestlbacher S."/>
            <person name="Collingro A."/>
            <person name="Sixt B.S."/>
            <person name="Toenshoff E.R."/>
            <person name="Hendrickx F."/>
            <person name="Kostanjsek R."/>
            <person name="Horn M."/>
        </authorList>
    </citation>
    <scope>NUCLEOTIDE SEQUENCE [LARGE SCALE GENOMIC DNA]</scope>
    <source>
        <strain evidence="8">W744xW776</strain>
    </source>
</reference>
<dbReference type="InterPro" id="IPR031167">
    <property type="entry name" value="G_OBG"/>
</dbReference>
<feature type="binding site" evidence="5">
    <location>
        <position position="192"/>
    </location>
    <ligand>
        <name>Mg(2+)</name>
        <dbReference type="ChEBI" id="CHEBI:18420"/>
    </ligand>
</feature>
<dbReference type="Pfam" id="PF01018">
    <property type="entry name" value="GTP1_OBG"/>
    <property type="match status" value="1"/>
</dbReference>
<dbReference type="PANTHER" id="PTHR11702">
    <property type="entry name" value="DEVELOPMENTALLY REGULATED GTP-BINDING PROTEIN-RELATED"/>
    <property type="match status" value="1"/>
</dbReference>
<dbReference type="GO" id="GO:0016787">
    <property type="term" value="F:hydrolase activity"/>
    <property type="evidence" value="ECO:0007669"/>
    <property type="project" value="UniProtKB-KW"/>
</dbReference>
<dbReference type="NCBIfam" id="NF008955">
    <property type="entry name" value="PRK12297.1"/>
    <property type="match status" value="1"/>
</dbReference>
<protein>
    <recommendedName>
        <fullName evidence="5">GTPase Obg</fullName>
        <ecNumber evidence="5">3.6.5.-</ecNumber>
    </recommendedName>
    <alternativeName>
        <fullName evidence="5">GTP-binding protein Obg</fullName>
    </alternativeName>
</protein>
<dbReference type="EC" id="3.6.5.-" evidence="5"/>
<accession>A0ABX8V2E0</accession>
<gene>
    <name evidence="5" type="primary">obg</name>
    <name evidence="8" type="ORF">RHABOEDO_001746</name>
</gene>
<proteinExistence type="inferred from homology"/>
<evidence type="ECO:0000256" key="2">
    <source>
        <dbReference type="ARBA" id="ARBA00022741"/>
    </source>
</evidence>
<evidence type="ECO:0000259" key="6">
    <source>
        <dbReference type="PROSITE" id="PS51710"/>
    </source>
</evidence>
<feature type="binding site" evidence="5">
    <location>
        <begin position="190"/>
        <end position="194"/>
    </location>
    <ligand>
        <name>GTP</name>
        <dbReference type="ChEBI" id="CHEBI:37565"/>
    </ligand>
</feature>
<feature type="domain" description="Obg" evidence="7">
    <location>
        <begin position="1"/>
        <end position="158"/>
    </location>
</feature>
<dbReference type="PROSITE" id="PS51710">
    <property type="entry name" value="G_OBG"/>
    <property type="match status" value="1"/>
</dbReference>
<dbReference type="InterPro" id="IPR027417">
    <property type="entry name" value="P-loop_NTPase"/>
</dbReference>
<dbReference type="CDD" id="cd01898">
    <property type="entry name" value="Obg"/>
    <property type="match status" value="1"/>
</dbReference>
<comment type="similarity">
    <text evidence="1 5">Belongs to the TRAFAC class OBG-HflX-like GTPase superfamily. OBG GTPase family.</text>
</comment>
<evidence type="ECO:0000256" key="1">
    <source>
        <dbReference type="ARBA" id="ARBA00007699"/>
    </source>
</evidence>
<dbReference type="Gene3D" id="3.40.50.300">
    <property type="entry name" value="P-loop containing nucleotide triphosphate hydrolases"/>
    <property type="match status" value="1"/>
</dbReference>
<dbReference type="InterPro" id="IPR006073">
    <property type="entry name" value="GTP-bd"/>
</dbReference>
<evidence type="ECO:0000256" key="3">
    <source>
        <dbReference type="ARBA" id="ARBA00022842"/>
    </source>
</evidence>
<evidence type="ECO:0000313" key="8">
    <source>
        <dbReference type="EMBL" id="QYF49410.1"/>
    </source>
</evidence>
<dbReference type="NCBIfam" id="NF008956">
    <property type="entry name" value="PRK12299.1"/>
    <property type="match status" value="1"/>
</dbReference>
<dbReference type="HAMAP" id="MF_01454">
    <property type="entry name" value="GTPase_Obg"/>
    <property type="match status" value="1"/>
</dbReference>
<evidence type="ECO:0000256" key="5">
    <source>
        <dbReference type="HAMAP-Rule" id="MF_01454"/>
    </source>
</evidence>
<keyword evidence="5" id="KW-0963">Cytoplasm</keyword>
<keyword evidence="5" id="KW-0479">Metal-binding</keyword>
<feature type="binding site" evidence="5">
    <location>
        <begin position="212"/>
        <end position="215"/>
    </location>
    <ligand>
        <name>GTP</name>
        <dbReference type="ChEBI" id="CHEBI:37565"/>
    </ligand>
</feature>
<feature type="binding site" evidence="5">
    <location>
        <begin position="165"/>
        <end position="172"/>
    </location>
    <ligand>
        <name>GTP</name>
        <dbReference type="ChEBI" id="CHEBI:37565"/>
    </ligand>
</feature>
<feature type="binding site" evidence="5">
    <location>
        <position position="172"/>
    </location>
    <ligand>
        <name>Mg(2+)</name>
        <dbReference type="ChEBI" id="CHEBI:18420"/>
    </ligand>
</feature>
<dbReference type="InterPro" id="IPR045086">
    <property type="entry name" value="OBG_GTPase"/>
</dbReference>
<dbReference type="SUPFAM" id="SSF82051">
    <property type="entry name" value="Obg GTP-binding protein N-terminal domain"/>
    <property type="match status" value="1"/>
</dbReference>
<comment type="subcellular location">
    <subcellularLocation>
        <location evidence="5">Cytoplasm</location>
    </subcellularLocation>
</comment>
<comment type="function">
    <text evidence="5">An essential GTPase which binds GTP, GDP and possibly (p)ppGpp with moderate affinity, with high nucleotide exchange rates and a fairly low GTP hydrolysis rate. Plays a role in control of the cell cycle, stress response, ribosome biogenesis and in those bacteria that undergo differentiation, in morphogenesis control.</text>
</comment>
<feature type="binding site" evidence="5">
    <location>
        <begin position="282"/>
        <end position="285"/>
    </location>
    <ligand>
        <name>GTP</name>
        <dbReference type="ChEBI" id="CHEBI:37565"/>
    </ligand>
</feature>
<dbReference type="PROSITE" id="PS51883">
    <property type="entry name" value="OBG"/>
    <property type="match status" value="1"/>
</dbReference>
<dbReference type="Proteomes" id="UP000826014">
    <property type="component" value="Chromosome"/>
</dbReference>
<dbReference type="PRINTS" id="PR00326">
    <property type="entry name" value="GTP1OBG"/>
</dbReference>
<evidence type="ECO:0000259" key="7">
    <source>
        <dbReference type="PROSITE" id="PS51883"/>
    </source>
</evidence>
<dbReference type="InterPro" id="IPR005225">
    <property type="entry name" value="Small_GTP-bd"/>
</dbReference>
<dbReference type="InterPro" id="IPR006169">
    <property type="entry name" value="GTP1_OBG_dom"/>
</dbReference>
<dbReference type="EMBL" id="CP075587">
    <property type="protein sequence ID" value="QYF49410.1"/>
    <property type="molecule type" value="Genomic_DNA"/>
</dbReference>
<organism evidence="8 9">
    <name type="scientific">Candidatus Rhabdochlamydia oedothoracis</name>
    <dbReference type="NCBI Taxonomy" id="2720720"/>
    <lineage>
        <taxon>Bacteria</taxon>
        <taxon>Pseudomonadati</taxon>
        <taxon>Chlamydiota</taxon>
        <taxon>Chlamydiia</taxon>
        <taxon>Parachlamydiales</taxon>
        <taxon>Candidatus Rhabdochlamydiaceae</taxon>
        <taxon>Candidatus Rhabdochlamydia</taxon>
    </lineage>
</organism>
<keyword evidence="3 5" id="KW-0460">Magnesium</keyword>
<comment type="subunit">
    <text evidence="5">Monomer.</text>
</comment>
<sequence>MFIDSVIVTLRAGKGGNGVVAWRREKFIPKGGPVGGNGGQGGSIILKTNENVLSLEGFRNRRLINAENGISGGRNLQRGRNGKHLILHIPCGTIVKNTKTQEVLVDFTDKNQEYVLCKGGKGGKGNACFKSPTNQAPNICTPGYEGEIHEVQLELKLIADIGFIGMPNAGKSTLLKQTTHCPVKIGAYPFTTLYPNLSYIQFEDFSRILIADIPGIIEGAHLDRGLGLSFLKHIERSSVLVYLIDISGIEERDPFKDFQILQNEIKTYRKELLDKPFLVVLNKIDCETAMQNLETFTQKYPYSKTTLFPISAMHREGIEALLKAMQQLVPRKF</sequence>
<keyword evidence="4 5" id="KW-0342">GTP-binding</keyword>
<dbReference type="NCBIfam" id="TIGR00231">
    <property type="entry name" value="small_GTP"/>
    <property type="match status" value="1"/>
</dbReference>
<evidence type="ECO:0000313" key="9">
    <source>
        <dbReference type="Proteomes" id="UP000826014"/>
    </source>
</evidence>
<feature type="domain" description="OBG-type G" evidence="6">
    <location>
        <begin position="159"/>
        <end position="330"/>
    </location>
</feature>
<dbReference type="InterPro" id="IPR036726">
    <property type="entry name" value="GTP1_OBG_dom_sf"/>
</dbReference>
<dbReference type="InterPro" id="IPR014100">
    <property type="entry name" value="GTP-bd_Obg/CgtA"/>
</dbReference>
<dbReference type="Pfam" id="PF01926">
    <property type="entry name" value="MMR_HSR1"/>
    <property type="match status" value="1"/>
</dbReference>
<evidence type="ECO:0000256" key="4">
    <source>
        <dbReference type="ARBA" id="ARBA00023134"/>
    </source>
</evidence>
<feature type="binding site" evidence="5">
    <location>
        <begin position="311"/>
        <end position="313"/>
    </location>
    <ligand>
        <name>GTP</name>
        <dbReference type="ChEBI" id="CHEBI:37565"/>
    </ligand>
</feature>
<dbReference type="SUPFAM" id="SSF52540">
    <property type="entry name" value="P-loop containing nucleoside triphosphate hydrolases"/>
    <property type="match status" value="1"/>
</dbReference>
<dbReference type="RefSeq" id="WP_215217553.1">
    <property type="nucleotide sequence ID" value="NZ_CP075587.1"/>
</dbReference>